<dbReference type="GO" id="GO:0005911">
    <property type="term" value="C:cell-cell junction"/>
    <property type="evidence" value="ECO:0007669"/>
    <property type="project" value="TreeGrafter"/>
</dbReference>
<evidence type="ECO:0000256" key="4">
    <source>
        <dbReference type="ARBA" id="ARBA00023180"/>
    </source>
</evidence>
<feature type="domain" description="Ig-like" evidence="6">
    <location>
        <begin position="101"/>
        <end position="184"/>
    </location>
</feature>
<dbReference type="SMART" id="SM00409">
    <property type="entry name" value="IG"/>
    <property type="match status" value="2"/>
</dbReference>
<evidence type="ECO:0000256" key="1">
    <source>
        <dbReference type="ARBA" id="ARBA00004479"/>
    </source>
</evidence>
<evidence type="ECO:0000259" key="6">
    <source>
        <dbReference type="PROSITE" id="PS50835"/>
    </source>
</evidence>
<dbReference type="AlphaFoldDB" id="A0A8B6BRR6"/>
<dbReference type="PANTHER" id="PTHR11640">
    <property type="entry name" value="NEPHRIN"/>
    <property type="match status" value="1"/>
</dbReference>
<dbReference type="InterPro" id="IPR013783">
    <property type="entry name" value="Ig-like_fold"/>
</dbReference>
<name>A0A8B6BRR6_MYTGA</name>
<evidence type="ECO:0000313" key="7">
    <source>
        <dbReference type="EMBL" id="VDH93992.1"/>
    </source>
</evidence>
<keyword evidence="8" id="KW-1185">Reference proteome</keyword>
<dbReference type="PROSITE" id="PS50835">
    <property type="entry name" value="IG_LIKE"/>
    <property type="match status" value="1"/>
</dbReference>
<sequence length="211" mass="24153">MSHPKSEVVLTDRQVYVSPQVRGCLNRQVDDDIVWYYGDRNYISFGTRVINNNYLVNKNGYGELVLIIKQISMGILGKYSCVNNKTKRKIKTVELKIIEKPSIVNHSNTTLMITEGSSVELWCEVESVIEYKIDWFLHNDRLDLPVGINGSRLTIVNITRHCSAIYRCFVTNAKGNNSVDFDVTVIPIPFKDHKYKYETTITSAVEQLVDV</sequence>
<keyword evidence="2" id="KW-0472">Membrane</keyword>
<accession>A0A8B6BRR6</accession>
<dbReference type="Proteomes" id="UP000596742">
    <property type="component" value="Unassembled WGS sequence"/>
</dbReference>
<organism evidence="7 8">
    <name type="scientific">Mytilus galloprovincialis</name>
    <name type="common">Mediterranean mussel</name>
    <dbReference type="NCBI Taxonomy" id="29158"/>
    <lineage>
        <taxon>Eukaryota</taxon>
        <taxon>Metazoa</taxon>
        <taxon>Spiralia</taxon>
        <taxon>Lophotrochozoa</taxon>
        <taxon>Mollusca</taxon>
        <taxon>Bivalvia</taxon>
        <taxon>Autobranchia</taxon>
        <taxon>Pteriomorphia</taxon>
        <taxon>Mytilida</taxon>
        <taxon>Mytiloidea</taxon>
        <taxon>Mytilidae</taxon>
        <taxon>Mytilinae</taxon>
        <taxon>Mytilus</taxon>
    </lineage>
</organism>
<proteinExistence type="predicted"/>
<protein>
    <recommendedName>
        <fullName evidence="6">Ig-like domain-containing protein</fullName>
    </recommendedName>
</protein>
<dbReference type="EMBL" id="UYJE01000523">
    <property type="protein sequence ID" value="VDH93992.1"/>
    <property type="molecule type" value="Genomic_DNA"/>
</dbReference>
<comment type="caution">
    <text evidence="7">The sequence shown here is derived from an EMBL/GenBank/DDBJ whole genome shotgun (WGS) entry which is preliminary data.</text>
</comment>
<gene>
    <name evidence="7" type="ORF">MGAL_10B060883</name>
</gene>
<evidence type="ECO:0000313" key="8">
    <source>
        <dbReference type="Proteomes" id="UP000596742"/>
    </source>
</evidence>
<evidence type="ECO:0000256" key="3">
    <source>
        <dbReference type="ARBA" id="ARBA00023157"/>
    </source>
</evidence>
<dbReference type="Pfam" id="PF13927">
    <property type="entry name" value="Ig_3"/>
    <property type="match status" value="1"/>
</dbReference>
<dbReference type="InterPro" id="IPR007110">
    <property type="entry name" value="Ig-like_dom"/>
</dbReference>
<evidence type="ECO:0000256" key="2">
    <source>
        <dbReference type="ARBA" id="ARBA00023136"/>
    </source>
</evidence>
<dbReference type="GO" id="GO:0098609">
    <property type="term" value="P:cell-cell adhesion"/>
    <property type="evidence" value="ECO:0007669"/>
    <property type="project" value="TreeGrafter"/>
</dbReference>
<dbReference type="InterPro" id="IPR051275">
    <property type="entry name" value="Cell_adhesion_signaling"/>
</dbReference>
<keyword evidence="3" id="KW-1015">Disulfide bond</keyword>
<dbReference type="PANTHER" id="PTHR11640:SF164">
    <property type="entry name" value="MAM DOMAIN-CONTAINING GLYCOSYLPHOSPHATIDYLINOSITOL ANCHOR PROTEIN 1"/>
    <property type="match status" value="1"/>
</dbReference>
<reference evidence="7" key="1">
    <citation type="submission" date="2018-11" db="EMBL/GenBank/DDBJ databases">
        <authorList>
            <person name="Alioto T."/>
            <person name="Alioto T."/>
        </authorList>
    </citation>
    <scope>NUCLEOTIDE SEQUENCE</scope>
</reference>
<dbReference type="InterPro" id="IPR036179">
    <property type="entry name" value="Ig-like_dom_sf"/>
</dbReference>
<dbReference type="GO" id="GO:0050839">
    <property type="term" value="F:cell adhesion molecule binding"/>
    <property type="evidence" value="ECO:0007669"/>
    <property type="project" value="TreeGrafter"/>
</dbReference>
<dbReference type="Gene3D" id="2.60.40.10">
    <property type="entry name" value="Immunoglobulins"/>
    <property type="match status" value="1"/>
</dbReference>
<dbReference type="CDD" id="cd00096">
    <property type="entry name" value="Ig"/>
    <property type="match status" value="1"/>
</dbReference>
<keyword evidence="4" id="KW-0325">Glycoprotein</keyword>
<dbReference type="InterPro" id="IPR003598">
    <property type="entry name" value="Ig_sub2"/>
</dbReference>
<comment type="subcellular location">
    <subcellularLocation>
        <location evidence="1">Membrane</location>
        <topology evidence="1">Single-pass type I membrane protein</topology>
    </subcellularLocation>
</comment>
<dbReference type="SMART" id="SM00408">
    <property type="entry name" value="IGc2"/>
    <property type="match status" value="1"/>
</dbReference>
<dbReference type="GO" id="GO:0005886">
    <property type="term" value="C:plasma membrane"/>
    <property type="evidence" value="ECO:0007669"/>
    <property type="project" value="TreeGrafter"/>
</dbReference>
<keyword evidence="5" id="KW-0393">Immunoglobulin domain</keyword>
<dbReference type="OrthoDB" id="6159398at2759"/>
<dbReference type="InterPro" id="IPR003599">
    <property type="entry name" value="Ig_sub"/>
</dbReference>
<dbReference type="SUPFAM" id="SSF48726">
    <property type="entry name" value="Immunoglobulin"/>
    <property type="match status" value="2"/>
</dbReference>
<evidence type="ECO:0000256" key="5">
    <source>
        <dbReference type="ARBA" id="ARBA00023319"/>
    </source>
</evidence>